<feature type="region of interest" description="Disordered" evidence="1">
    <location>
        <begin position="1"/>
        <end position="54"/>
    </location>
</feature>
<protein>
    <submittedName>
        <fullName evidence="2">Uncharacterized protein</fullName>
    </submittedName>
</protein>
<proteinExistence type="predicted"/>
<name>A0AAD9YH64_COLKA</name>
<dbReference type="AlphaFoldDB" id="A0AAD9YH64"/>
<gene>
    <name evidence="2" type="ORF">CKAH01_16151</name>
</gene>
<keyword evidence="3" id="KW-1185">Reference proteome</keyword>
<feature type="compositionally biased region" description="Basic and acidic residues" evidence="1">
    <location>
        <begin position="14"/>
        <end position="32"/>
    </location>
</feature>
<comment type="caution">
    <text evidence="2">The sequence shown here is derived from an EMBL/GenBank/DDBJ whole genome shotgun (WGS) entry which is preliminary data.</text>
</comment>
<dbReference type="Proteomes" id="UP001281614">
    <property type="component" value="Unassembled WGS sequence"/>
</dbReference>
<accession>A0AAD9YH64</accession>
<evidence type="ECO:0000313" key="3">
    <source>
        <dbReference type="Proteomes" id="UP001281614"/>
    </source>
</evidence>
<reference evidence="2" key="1">
    <citation type="submission" date="2023-02" db="EMBL/GenBank/DDBJ databases">
        <title>Colletotrichum kahawae CIFC_Que2 genome sequencing and assembly.</title>
        <authorList>
            <person name="Baroncelli R."/>
        </authorList>
    </citation>
    <scope>NUCLEOTIDE SEQUENCE</scope>
    <source>
        <strain evidence="2">CIFC_Que2</strain>
    </source>
</reference>
<sequence length="72" mass="7696">MTGTAITNCGLPREATKPSFRDAGDMQSRDTHLQPQVRPTSGRESGLWTGRTPVRGSYVTCGGDSFTVPGCH</sequence>
<organism evidence="2 3">
    <name type="scientific">Colletotrichum kahawae</name>
    <name type="common">Coffee berry disease fungus</name>
    <dbReference type="NCBI Taxonomy" id="34407"/>
    <lineage>
        <taxon>Eukaryota</taxon>
        <taxon>Fungi</taxon>
        <taxon>Dikarya</taxon>
        <taxon>Ascomycota</taxon>
        <taxon>Pezizomycotina</taxon>
        <taxon>Sordariomycetes</taxon>
        <taxon>Hypocreomycetidae</taxon>
        <taxon>Glomerellales</taxon>
        <taxon>Glomerellaceae</taxon>
        <taxon>Colletotrichum</taxon>
        <taxon>Colletotrichum gloeosporioides species complex</taxon>
    </lineage>
</organism>
<dbReference type="EMBL" id="VYYT01000151">
    <property type="protein sequence ID" value="KAK2762506.1"/>
    <property type="molecule type" value="Genomic_DNA"/>
</dbReference>
<evidence type="ECO:0000313" key="2">
    <source>
        <dbReference type="EMBL" id="KAK2762506.1"/>
    </source>
</evidence>
<evidence type="ECO:0000256" key="1">
    <source>
        <dbReference type="SAM" id="MobiDB-lite"/>
    </source>
</evidence>
<feature type="compositionally biased region" description="Polar residues" evidence="1">
    <location>
        <begin position="33"/>
        <end position="43"/>
    </location>
</feature>